<feature type="domain" description="Bulb-type lectin" evidence="4">
    <location>
        <begin position="46"/>
        <end position="168"/>
    </location>
</feature>
<dbReference type="InterPro" id="IPR036426">
    <property type="entry name" value="Bulb-type_lectin_dom_sf"/>
</dbReference>
<dbReference type="PANTHER" id="PTHR47976:SF49">
    <property type="entry name" value="RECEPTOR-LIKE SERINE_THREONINE-PROTEIN KINASE"/>
    <property type="match status" value="1"/>
</dbReference>
<evidence type="ECO:0000256" key="2">
    <source>
        <dbReference type="ARBA" id="ARBA00023157"/>
    </source>
</evidence>
<dbReference type="EMBL" id="JBBPBM010000311">
    <property type="protein sequence ID" value="KAK8497381.1"/>
    <property type="molecule type" value="Genomic_DNA"/>
</dbReference>
<evidence type="ECO:0000259" key="4">
    <source>
        <dbReference type="PROSITE" id="PS50927"/>
    </source>
</evidence>
<dbReference type="SUPFAM" id="SSF51110">
    <property type="entry name" value="alpha-D-mannose-specific plant lectins"/>
    <property type="match status" value="2"/>
</dbReference>
<gene>
    <name evidence="5" type="ORF">V6N12_018876</name>
</gene>
<evidence type="ECO:0000313" key="6">
    <source>
        <dbReference type="Proteomes" id="UP001472677"/>
    </source>
</evidence>
<sequence length="479" mass="52437">MLQNREGFFVISMHSIRTTAHLLSQILLLFVVVSLHVNVIAQEKELNIIKPGSFLYAGKQPRSWPSPSGHFEFGFYPQGSGYAAGIWLVGRPENTVVWTANRDDPPVSANSTLEFTAQGTLLLRTENGEEKIIANPSSSGSVDSASMLDTGNFVLYWKRSVVWESFDFPTDTILGGQNLSGDHNQLISSVSRSNHSSGQFLLSMQPDGNLVAYVNNSAELDTDDAYWDTGTDGYSFSVLNLNTRGVLTMYSESNLDEERVPGLLENGSTTGNETKIIYRASVDPDGIFRLYSHQLESNTISNFAQNLDDVCDVKGHCGLNSYCSGKGNDFGCYCYPGFTFIDENTKFLGCSQNFTVDGCEARKDLSIQYKITALENITWAGYPSYVKHDLDKEECKKACEEDCSCGGVLYSSTGCSIYGLPLKYGRRQESIMTTAFIKVIIGSTISPSSGISPILINEGNRSLILTMGLSLGSFASLSC</sequence>
<dbReference type="SMART" id="SM00108">
    <property type="entry name" value="B_lectin"/>
    <property type="match status" value="1"/>
</dbReference>
<keyword evidence="6" id="KW-1185">Reference proteome</keyword>
<keyword evidence="3" id="KW-0325">Glycoprotein</keyword>
<dbReference type="InterPro" id="IPR001480">
    <property type="entry name" value="Bulb-type_lectin_dom"/>
</dbReference>
<evidence type="ECO:0000256" key="3">
    <source>
        <dbReference type="ARBA" id="ARBA00023180"/>
    </source>
</evidence>
<comment type="caution">
    <text evidence="5">The sequence shown here is derived from an EMBL/GenBank/DDBJ whole genome shotgun (WGS) entry which is preliminary data.</text>
</comment>
<evidence type="ECO:0000256" key="1">
    <source>
        <dbReference type="ARBA" id="ARBA00022729"/>
    </source>
</evidence>
<evidence type="ECO:0000313" key="5">
    <source>
        <dbReference type="EMBL" id="KAK8497381.1"/>
    </source>
</evidence>
<dbReference type="PROSITE" id="PS50927">
    <property type="entry name" value="BULB_LECTIN"/>
    <property type="match status" value="1"/>
</dbReference>
<dbReference type="Pfam" id="PF01453">
    <property type="entry name" value="B_lectin"/>
    <property type="match status" value="1"/>
</dbReference>
<keyword evidence="2" id="KW-1015">Disulfide bond</keyword>
<keyword evidence="1" id="KW-0732">Signal</keyword>
<organism evidence="5 6">
    <name type="scientific">Hibiscus sabdariffa</name>
    <name type="common">roselle</name>
    <dbReference type="NCBI Taxonomy" id="183260"/>
    <lineage>
        <taxon>Eukaryota</taxon>
        <taxon>Viridiplantae</taxon>
        <taxon>Streptophyta</taxon>
        <taxon>Embryophyta</taxon>
        <taxon>Tracheophyta</taxon>
        <taxon>Spermatophyta</taxon>
        <taxon>Magnoliopsida</taxon>
        <taxon>eudicotyledons</taxon>
        <taxon>Gunneridae</taxon>
        <taxon>Pentapetalae</taxon>
        <taxon>rosids</taxon>
        <taxon>malvids</taxon>
        <taxon>Malvales</taxon>
        <taxon>Malvaceae</taxon>
        <taxon>Malvoideae</taxon>
        <taxon>Hibiscus</taxon>
    </lineage>
</organism>
<dbReference type="Proteomes" id="UP001472677">
    <property type="component" value="Unassembled WGS sequence"/>
</dbReference>
<name>A0ABR2ATE0_9ROSI</name>
<dbReference type="Gene3D" id="2.90.10.10">
    <property type="entry name" value="Bulb-type lectin domain"/>
    <property type="match status" value="2"/>
</dbReference>
<dbReference type="InterPro" id="IPR051343">
    <property type="entry name" value="G-type_lectin_kinases/EP1-like"/>
</dbReference>
<accession>A0ABR2ATE0</accession>
<protein>
    <recommendedName>
        <fullName evidence="4">Bulb-type lectin domain-containing protein</fullName>
    </recommendedName>
</protein>
<reference evidence="5 6" key="1">
    <citation type="journal article" date="2024" name="G3 (Bethesda)">
        <title>Genome assembly of Hibiscus sabdariffa L. provides insights into metabolisms of medicinal natural products.</title>
        <authorList>
            <person name="Kim T."/>
        </authorList>
    </citation>
    <scope>NUCLEOTIDE SEQUENCE [LARGE SCALE GENOMIC DNA]</scope>
    <source>
        <strain evidence="5">TK-2024</strain>
        <tissue evidence="5">Old leaves</tissue>
    </source>
</reference>
<proteinExistence type="predicted"/>
<dbReference type="PANTHER" id="PTHR47976">
    <property type="entry name" value="G-TYPE LECTIN S-RECEPTOR-LIKE SERINE/THREONINE-PROTEIN KINASE SD2-5"/>
    <property type="match status" value="1"/>
</dbReference>